<dbReference type="PROSITE" id="PS50883">
    <property type="entry name" value="EAL"/>
    <property type="match status" value="1"/>
</dbReference>
<dbReference type="Pfam" id="PF00563">
    <property type="entry name" value="EAL"/>
    <property type="match status" value="1"/>
</dbReference>
<dbReference type="InterPro" id="IPR001610">
    <property type="entry name" value="PAC"/>
</dbReference>
<dbReference type="EC" id="3.1.4.52" evidence="1"/>
<dbReference type="InterPro" id="IPR052155">
    <property type="entry name" value="Biofilm_reg_signaling"/>
</dbReference>
<dbReference type="Proteomes" id="UP000814353">
    <property type="component" value="Unassembled WGS sequence"/>
</dbReference>
<evidence type="ECO:0000313" key="10">
    <source>
        <dbReference type="EMBL" id="MCG6659961.1"/>
    </source>
</evidence>
<dbReference type="Proteomes" id="UP000518091">
    <property type="component" value="Unassembled WGS sequence"/>
</dbReference>
<dbReference type="PROSITE" id="PS50112">
    <property type="entry name" value="PAS"/>
    <property type="match status" value="2"/>
</dbReference>
<dbReference type="SUPFAM" id="SSF158472">
    <property type="entry name" value="HAMP domain-like"/>
    <property type="match status" value="1"/>
</dbReference>
<dbReference type="InterPro" id="IPR000014">
    <property type="entry name" value="PAS"/>
</dbReference>
<accession>A0A7W0ABM3</accession>
<dbReference type="InterPro" id="IPR000160">
    <property type="entry name" value="GGDEF_dom"/>
</dbReference>
<dbReference type="PANTHER" id="PTHR44757">
    <property type="entry name" value="DIGUANYLATE CYCLASE DGCP"/>
    <property type="match status" value="1"/>
</dbReference>
<dbReference type="InterPro" id="IPR003660">
    <property type="entry name" value="HAMP_dom"/>
</dbReference>
<dbReference type="NCBIfam" id="TIGR00254">
    <property type="entry name" value="GGDEF"/>
    <property type="match status" value="1"/>
</dbReference>
<evidence type="ECO:0000256" key="1">
    <source>
        <dbReference type="ARBA" id="ARBA00012282"/>
    </source>
</evidence>
<dbReference type="GO" id="GO:0016020">
    <property type="term" value="C:membrane"/>
    <property type="evidence" value="ECO:0007669"/>
    <property type="project" value="InterPro"/>
</dbReference>
<dbReference type="Gene3D" id="3.30.450.20">
    <property type="entry name" value="PAS domain"/>
    <property type="match status" value="2"/>
</dbReference>
<dbReference type="SUPFAM" id="SSF55785">
    <property type="entry name" value="PYP-like sensor domain (PAS domain)"/>
    <property type="match status" value="2"/>
</dbReference>
<protein>
    <recommendedName>
        <fullName evidence="1">cyclic-guanylate-specific phosphodiesterase</fullName>
        <ecNumber evidence="1">3.1.4.52</ecNumber>
    </recommendedName>
</protein>
<dbReference type="InterPro" id="IPR043128">
    <property type="entry name" value="Rev_trsase/Diguanyl_cyclase"/>
</dbReference>
<reference evidence="9 11" key="2">
    <citation type="submission" date="2020-07" db="EMBL/GenBank/DDBJ databases">
        <title>Identification of Halomonas strains.</title>
        <authorList>
            <person name="Xiao Z."/>
            <person name="Shen J."/>
        </authorList>
    </citation>
    <scope>NUCLEOTIDE SEQUENCE [LARGE SCALE GENOMIC DNA]</scope>
    <source>
        <strain evidence="9 11">DSM 17331</strain>
    </source>
</reference>
<dbReference type="SMART" id="SM00304">
    <property type="entry name" value="HAMP"/>
    <property type="match status" value="1"/>
</dbReference>
<gene>
    <name evidence="9" type="ORF">H1D44_00070</name>
    <name evidence="10" type="ORF">HOP48_00140</name>
</gene>
<dbReference type="FunFam" id="3.20.20.450:FF:000001">
    <property type="entry name" value="Cyclic di-GMP phosphodiesterase yahA"/>
    <property type="match status" value="1"/>
</dbReference>
<evidence type="ECO:0000313" key="9">
    <source>
        <dbReference type="EMBL" id="MBA2777291.1"/>
    </source>
</evidence>
<dbReference type="CDD" id="cd06225">
    <property type="entry name" value="HAMP"/>
    <property type="match status" value="1"/>
</dbReference>
<evidence type="ECO:0000259" key="6">
    <source>
        <dbReference type="PROSITE" id="PS50883"/>
    </source>
</evidence>
<feature type="domain" description="GGDEF" evidence="8">
    <location>
        <begin position="644"/>
        <end position="777"/>
    </location>
</feature>
<dbReference type="CDD" id="cd01948">
    <property type="entry name" value="EAL"/>
    <property type="match status" value="1"/>
</dbReference>
<dbReference type="SUPFAM" id="SSF55073">
    <property type="entry name" value="Nucleotide cyclase"/>
    <property type="match status" value="1"/>
</dbReference>
<dbReference type="PANTHER" id="PTHR44757:SF2">
    <property type="entry name" value="BIOFILM ARCHITECTURE MAINTENANCE PROTEIN MBAA"/>
    <property type="match status" value="1"/>
</dbReference>
<evidence type="ECO:0000313" key="12">
    <source>
        <dbReference type="Proteomes" id="UP000814353"/>
    </source>
</evidence>
<reference evidence="10 12" key="1">
    <citation type="submission" date="2020-05" db="EMBL/GenBank/DDBJ databases">
        <title>Comparative genomic analysis of denitrifying bacteria from Halomonas genus.</title>
        <authorList>
            <person name="Wang L."/>
            <person name="Shao Z."/>
        </authorList>
    </citation>
    <scope>NUCLEOTIDE SEQUENCE [LARGE SCALE GENOMIC DNA]</scope>
    <source>
        <strain evidence="10 12">DSM 17331</strain>
    </source>
</reference>
<evidence type="ECO:0000259" key="7">
    <source>
        <dbReference type="PROSITE" id="PS50885"/>
    </source>
</evidence>
<dbReference type="InterPro" id="IPR013587">
    <property type="entry name" value="Nitrate/nitrite_sensing"/>
</dbReference>
<dbReference type="InterPro" id="IPR035919">
    <property type="entry name" value="EAL_sf"/>
</dbReference>
<comment type="caution">
    <text evidence="9">The sequence shown here is derived from an EMBL/GenBank/DDBJ whole genome shotgun (WGS) entry which is preliminary data.</text>
</comment>
<dbReference type="CDD" id="cd01949">
    <property type="entry name" value="GGDEF"/>
    <property type="match status" value="1"/>
</dbReference>
<keyword evidence="3" id="KW-0812">Transmembrane</keyword>
<sequence length="1056" mass="118742">MADLSLRASGVMAMERGITSAILSQPDMATPDMLYEMAQQRRNGDELYRVILAVSSELARLSGGAPHHPLRSSLQELARHHEALSSARRQVDARLAGEIVTLDESQWILQATRFIEALTSVRDASTHPMPGNIYSHSTNPIIKDALFNISEYAGRERAILGAAISQQRAISDSEHAMLMRYRDIVEASLERVDILFRQLPEQPSLSTAQAELESRFLEEYQELRLAVYEADRRGHDYPVTAAEWYVQATAGINSVLALSEAVSQHFEASLDKLRNSVTLSLAMVIFSILTAITIFLMAVWSIRHRILQPLQRLEASVNRVASGLLEERFPAFRQDEIGSLAQAFDEMRASLLDDIQRREATEEQLRKFSLAVEQSADSVIITNQNRDIEYVNAAFERLRGYSRDDVVGMNARIFRSSERNSPELYQEFRQALTNGEPFRATFINLGSEGKKYYEEISVSPLYDQSGNVTHFVANGRDVSERIHAEQELKKLNQAIDQSVSSIVITDANGITEYVNPQFTRTTGFQPEEVMGRPSHLLEPGRLPHGQYQDMRRTLRLGRVWEGEIRNRRKNGELYWELTSISPVRNKHGVITHFVGIQYDISERKQMEEQINQLAYFDDLTKLPNRALLAKRFDEVARHAVRRGQRVVVMSLDISRFQLINDSLGHRIGDKVLQAVGKRLTDCARQNDIIARYAGDEFVVILPDAPDYKGIAAIAQRMIESVYRPLGIEGHELNINMHAGISMLPQDGTDLETLLGHATTAQHMAAREGQNTFRFFTEDLNTAAWQRLALEQDLRRALEQESLELHYQPKVDLRSGEVVGVEALARWQHPVEGNISPMHFIPVAEETGLIRPLGEWALREACLQAMAWQSQGLPPLVMAVNLSARQLLQPGLADMVARILTETGLDPALLELELTETAVMARPEETSTLLQELKSLGVRLAVDDFGTGYSSLAYLRRYPFDTLKIDRSFISNITTSADEAAIAQTIIAMGHGLRLQVVAEGVETEEQATYLRSHRCDQLQGYLFSRPLPAGKMTELLAKGSRLRLPAQPSVHGEEVP</sequence>
<evidence type="ECO:0000256" key="2">
    <source>
        <dbReference type="ARBA" id="ARBA00022636"/>
    </source>
</evidence>
<dbReference type="GO" id="GO:0007165">
    <property type="term" value="P:signal transduction"/>
    <property type="evidence" value="ECO:0007669"/>
    <property type="project" value="InterPro"/>
</dbReference>
<proteinExistence type="predicted"/>
<dbReference type="SMART" id="SM00091">
    <property type="entry name" value="PAS"/>
    <property type="match status" value="2"/>
</dbReference>
<dbReference type="InterPro" id="IPR013767">
    <property type="entry name" value="PAS_fold"/>
</dbReference>
<keyword evidence="2" id="KW-0973">c-di-GMP</keyword>
<dbReference type="GO" id="GO:0006355">
    <property type="term" value="P:regulation of DNA-templated transcription"/>
    <property type="evidence" value="ECO:0007669"/>
    <property type="project" value="InterPro"/>
</dbReference>
<dbReference type="PROSITE" id="PS50885">
    <property type="entry name" value="HAMP"/>
    <property type="match status" value="1"/>
</dbReference>
<dbReference type="Pfam" id="PF00990">
    <property type="entry name" value="GGDEF"/>
    <property type="match status" value="1"/>
</dbReference>
<dbReference type="SMART" id="SM00052">
    <property type="entry name" value="EAL"/>
    <property type="match status" value="1"/>
</dbReference>
<dbReference type="EMBL" id="JACEFT010000001">
    <property type="protein sequence ID" value="MBA2777291.1"/>
    <property type="molecule type" value="Genomic_DNA"/>
</dbReference>
<dbReference type="Pfam" id="PF13426">
    <property type="entry name" value="PAS_9"/>
    <property type="match status" value="1"/>
</dbReference>
<dbReference type="Gene3D" id="3.20.20.450">
    <property type="entry name" value="EAL domain"/>
    <property type="match status" value="1"/>
</dbReference>
<dbReference type="PROSITE" id="PS50887">
    <property type="entry name" value="GGDEF"/>
    <property type="match status" value="1"/>
</dbReference>
<dbReference type="GO" id="GO:0071111">
    <property type="term" value="F:cyclic-guanylate-specific phosphodiesterase activity"/>
    <property type="evidence" value="ECO:0007669"/>
    <property type="project" value="UniProtKB-EC"/>
</dbReference>
<dbReference type="InterPro" id="IPR035965">
    <property type="entry name" value="PAS-like_dom_sf"/>
</dbReference>
<evidence type="ECO:0000259" key="4">
    <source>
        <dbReference type="PROSITE" id="PS50112"/>
    </source>
</evidence>
<feature type="domain" description="PAS" evidence="4">
    <location>
        <begin position="364"/>
        <end position="435"/>
    </location>
</feature>
<name>A0A7W0ABM3_9GAMM</name>
<evidence type="ECO:0000313" key="11">
    <source>
        <dbReference type="Proteomes" id="UP000518091"/>
    </source>
</evidence>
<dbReference type="InterPro" id="IPR029787">
    <property type="entry name" value="Nucleotide_cyclase"/>
</dbReference>
<dbReference type="RefSeq" id="WP_181512811.1">
    <property type="nucleotide sequence ID" value="NZ_JABFUB010000001.1"/>
</dbReference>
<dbReference type="SUPFAM" id="SSF141868">
    <property type="entry name" value="EAL domain-like"/>
    <property type="match status" value="1"/>
</dbReference>
<feature type="domain" description="PAC" evidence="5">
    <location>
        <begin position="560"/>
        <end position="612"/>
    </location>
</feature>
<dbReference type="InterPro" id="IPR001633">
    <property type="entry name" value="EAL_dom"/>
</dbReference>
<keyword evidence="3" id="KW-0472">Membrane</keyword>
<feature type="domain" description="PAC" evidence="5">
    <location>
        <begin position="436"/>
        <end position="490"/>
    </location>
</feature>
<dbReference type="Pfam" id="PF08376">
    <property type="entry name" value="NIT"/>
    <property type="match status" value="1"/>
</dbReference>
<evidence type="ECO:0000259" key="8">
    <source>
        <dbReference type="PROSITE" id="PS50887"/>
    </source>
</evidence>
<dbReference type="EMBL" id="JABFUB010000001">
    <property type="protein sequence ID" value="MCG6659961.1"/>
    <property type="molecule type" value="Genomic_DNA"/>
</dbReference>
<dbReference type="Gene3D" id="3.30.70.270">
    <property type="match status" value="1"/>
</dbReference>
<dbReference type="CDD" id="cd00130">
    <property type="entry name" value="PAS"/>
    <property type="match status" value="2"/>
</dbReference>
<keyword evidence="3" id="KW-1133">Transmembrane helix</keyword>
<dbReference type="SMART" id="SM00267">
    <property type="entry name" value="GGDEF"/>
    <property type="match status" value="1"/>
</dbReference>
<dbReference type="InterPro" id="IPR000700">
    <property type="entry name" value="PAS-assoc_C"/>
</dbReference>
<dbReference type="Pfam" id="PF00989">
    <property type="entry name" value="PAS"/>
    <property type="match status" value="1"/>
</dbReference>
<feature type="domain" description="PAS" evidence="4">
    <location>
        <begin position="487"/>
        <end position="539"/>
    </location>
</feature>
<evidence type="ECO:0000256" key="3">
    <source>
        <dbReference type="SAM" id="Phobius"/>
    </source>
</evidence>
<feature type="domain" description="HAMP" evidence="7">
    <location>
        <begin position="304"/>
        <end position="356"/>
    </location>
</feature>
<organism evidence="9 11">
    <name type="scientific">Billgrantia kenyensis</name>
    <dbReference type="NCBI Taxonomy" id="321266"/>
    <lineage>
        <taxon>Bacteria</taxon>
        <taxon>Pseudomonadati</taxon>
        <taxon>Pseudomonadota</taxon>
        <taxon>Gammaproteobacteria</taxon>
        <taxon>Oceanospirillales</taxon>
        <taxon>Halomonadaceae</taxon>
        <taxon>Billgrantia</taxon>
    </lineage>
</organism>
<dbReference type="PROSITE" id="PS50113">
    <property type="entry name" value="PAC"/>
    <property type="match status" value="2"/>
</dbReference>
<evidence type="ECO:0000259" key="5">
    <source>
        <dbReference type="PROSITE" id="PS50113"/>
    </source>
</evidence>
<dbReference type="Gene3D" id="6.10.340.10">
    <property type="match status" value="1"/>
</dbReference>
<feature type="domain" description="EAL" evidence="6">
    <location>
        <begin position="786"/>
        <end position="1040"/>
    </location>
</feature>
<dbReference type="Pfam" id="PF00672">
    <property type="entry name" value="HAMP"/>
    <property type="match status" value="1"/>
</dbReference>
<dbReference type="SMART" id="SM00086">
    <property type="entry name" value="PAC"/>
    <property type="match status" value="2"/>
</dbReference>
<dbReference type="NCBIfam" id="TIGR00229">
    <property type="entry name" value="sensory_box"/>
    <property type="match status" value="2"/>
</dbReference>
<keyword evidence="12" id="KW-1185">Reference proteome</keyword>
<feature type="transmembrane region" description="Helical" evidence="3">
    <location>
        <begin position="279"/>
        <end position="302"/>
    </location>
</feature>
<dbReference type="AlphaFoldDB" id="A0A7W0ABM3"/>